<evidence type="ECO:0000256" key="11">
    <source>
        <dbReference type="ARBA" id="ARBA00022985"/>
    </source>
</evidence>
<evidence type="ECO:0000313" key="23">
    <source>
        <dbReference type="Proteomes" id="UP000276260"/>
    </source>
</evidence>
<evidence type="ECO:0000256" key="3">
    <source>
        <dbReference type="ARBA" id="ARBA00006380"/>
    </source>
</evidence>
<proteinExistence type="inferred from homology"/>
<dbReference type="GO" id="GO:0043842">
    <property type="term" value="F:Kdo transferase activity"/>
    <property type="evidence" value="ECO:0007669"/>
    <property type="project" value="UniProtKB-EC"/>
</dbReference>
<dbReference type="Pfam" id="PF06293">
    <property type="entry name" value="Kdo"/>
    <property type="match status" value="1"/>
</dbReference>
<keyword evidence="6 16" id="KW-0997">Cell inner membrane</keyword>
<reference evidence="22 23" key="1">
    <citation type="submission" date="2018-11" db="EMBL/GenBank/DDBJ databases">
        <title>Draft genome analysis of Rheinheimera mesophila isolated from an industrial waste site.</title>
        <authorList>
            <person name="Yu Q."/>
            <person name="Qi Y."/>
            <person name="Zhang H."/>
            <person name="Lu Y."/>
            <person name="Pu J."/>
        </authorList>
    </citation>
    <scope>NUCLEOTIDE SEQUENCE [LARGE SCALE GENOMIC DNA]</scope>
    <source>
        <strain evidence="22 23">IITR13</strain>
    </source>
</reference>
<dbReference type="GO" id="GO:0005886">
    <property type="term" value="C:plasma membrane"/>
    <property type="evidence" value="ECO:0007669"/>
    <property type="project" value="UniProtKB-SubCell"/>
</dbReference>
<dbReference type="InterPro" id="IPR038107">
    <property type="entry name" value="Glycos_transf_N_sf"/>
</dbReference>
<keyword evidence="9 16" id="KW-0418">Kinase</keyword>
<keyword evidence="19" id="KW-0812">Transmembrane</keyword>
<evidence type="ECO:0000259" key="21">
    <source>
        <dbReference type="Pfam" id="PF04413"/>
    </source>
</evidence>
<feature type="site" description="Transition state stabilizer" evidence="18">
    <location>
        <position position="138"/>
    </location>
</feature>
<comment type="caution">
    <text evidence="22">The sequence shown here is derived from an EMBL/GenBank/DDBJ whole genome shotgun (WGS) entry which is preliminary data.</text>
</comment>
<dbReference type="OrthoDB" id="9789797at2"/>
<dbReference type="UniPathway" id="UPA00958"/>
<keyword evidence="10 16" id="KW-0067">ATP-binding</keyword>
<evidence type="ECO:0000256" key="15">
    <source>
        <dbReference type="ARBA" id="ARBA00049183"/>
    </source>
</evidence>
<keyword evidence="8 16" id="KW-0547">Nucleotide-binding</keyword>
<dbReference type="InterPro" id="IPR022826">
    <property type="entry name" value="KDO_kinase"/>
</dbReference>
<dbReference type="SUPFAM" id="SSF53756">
    <property type="entry name" value="UDP-Glycosyltransferase/glycogen phosphorylase"/>
    <property type="match status" value="1"/>
</dbReference>
<dbReference type="EMBL" id="RRCF01000001">
    <property type="protein sequence ID" value="RRJ24151.1"/>
    <property type="molecule type" value="Genomic_DNA"/>
</dbReference>
<feature type="domain" description="Glycosyl transferase family 1" evidence="20">
    <location>
        <begin position="251"/>
        <end position="403"/>
    </location>
</feature>
<evidence type="ECO:0000256" key="2">
    <source>
        <dbReference type="ARBA" id="ARBA00004713"/>
    </source>
</evidence>
<evidence type="ECO:0000259" key="20">
    <source>
        <dbReference type="Pfam" id="PF00534"/>
    </source>
</evidence>
<dbReference type="Proteomes" id="UP000276260">
    <property type="component" value="Unassembled WGS sequence"/>
</dbReference>
<evidence type="ECO:0000256" key="7">
    <source>
        <dbReference type="ARBA" id="ARBA00022679"/>
    </source>
</evidence>
<dbReference type="InterPro" id="IPR011009">
    <property type="entry name" value="Kinase-like_dom_sf"/>
</dbReference>
<evidence type="ECO:0000256" key="17">
    <source>
        <dbReference type="PIRSR" id="PIRSR639901-1"/>
    </source>
</evidence>
<evidence type="ECO:0000256" key="4">
    <source>
        <dbReference type="ARBA" id="ARBA00010327"/>
    </source>
</evidence>
<evidence type="ECO:0000256" key="18">
    <source>
        <dbReference type="PIRSR" id="PIRSR639901-2"/>
    </source>
</evidence>
<dbReference type="PANTHER" id="PTHR42755:SF1">
    <property type="entry name" value="3-DEOXY-D-MANNO-OCTULOSONIC ACID TRANSFERASE, MITOCHONDRIAL-RELATED"/>
    <property type="match status" value="1"/>
</dbReference>
<keyword evidence="11 16" id="KW-0448">Lipopolysaccharide biosynthesis</keyword>
<organism evidence="22 23">
    <name type="scientific">Rheinheimera mesophila</name>
    <dbReference type="NCBI Taxonomy" id="1547515"/>
    <lineage>
        <taxon>Bacteria</taxon>
        <taxon>Pseudomonadati</taxon>
        <taxon>Pseudomonadota</taxon>
        <taxon>Gammaproteobacteria</taxon>
        <taxon>Chromatiales</taxon>
        <taxon>Chromatiaceae</taxon>
        <taxon>Rheinheimera</taxon>
    </lineage>
</organism>
<comment type="similarity">
    <text evidence="3">Belongs to the glycosyltransferase group 1 family. Glycosyltransferase 30 subfamily.</text>
</comment>
<comment type="catalytic activity">
    <reaction evidence="15">
        <text>lipid IVA (E. coli) + CMP-3-deoxy-beta-D-manno-octulosonate = alpha-Kdo-(2-&gt;6)-lipid IVA (E. coli) + CMP + H(+)</text>
        <dbReference type="Rhea" id="RHEA:28066"/>
        <dbReference type="ChEBI" id="CHEBI:15378"/>
        <dbReference type="ChEBI" id="CHEBI:58603"/>
        <dbReference type="ChEBI" id="CHEBI:60364"/>
        <dbReference type="ChEBI" id="CHEBI:60377"/>
        <dbReference type="ChEBI" id="CHEBI:85987"/>
        <dbReference type="EC" id="2.4.99.12"/>
    </reaction>
</comment>
<feature type="active site" description="Proton acceptor" evidence="17">
    <location>
        <position position="62"/>
    </location>
</feature>
<evidence type="ECO:0000256" key="14">
    <source>
        <dbReference type="ARBA" id="ARBA00034417"/>
    </source>
</evidence>
<dbReference type="InterPro" id="IPR001296">
    <property type="entry name" value="Glyco_trans_1"/>
</dbReference>
<evidence type="ECO:0000256" key="6">
    <source>
        <dbReference type="ARBA" id="ARBA00022519"/>
    </source>
</evidence>
<keyword evidence="5 16" id="KW-1003">Cell membrane</keyword>
<dbReference type="GO" id="GO:0016773">
    <property type="term" value="F:phosphotransferase activity, alcohol group as acceptor"/>
    <property type="evidence" value="ECO:0007669"/>
    <property type="project" value="UniProtKB-UniRule"/>
</dbReference>
<dbReference type="GO" id="GO:0016301">
    <property type="term" value="F:kinase activity"/>
    <property type="evidence" value="ECO:0007669"/>
    <property type="project" value="UniProtKB-KW"/>
</dbReference>
<keyword evidence="23" id="KW-1185">Reference proteome</keyword>
<dbReference type="GO" id="GO:0009245">
    <property type="term" value="P:lipid A biosynthetic process"/>
    <property type="evidence" value="ECO:0007669"/>
    <property type="project" value="TreeGrafter"/>
</dbReference>
<evidence type="ECO:0000256" key="9">
    <source>
        <dbReference type="ARBA" id="ARBA00022777"/>
    </source>
</evidence>
<evidence type="ECO:0000256" key="5">
    <source>
        <dbReference type="ARBA" id="ARBA00022475"/>
    </source>
</evidence>
<evidence type="ECO:0000256" key="13">
    <source>
        <dbReference type="ARBA" id="ARBA00029511"/>
    </source>
</evidence>
<keyword evidence="12 16" id="KW-0472">Membrane</keyword>
<gene>
    <name evidence="16" type="primary">kdkA</name>
    <name evidence="22" type="ORF">EIK76_08360</name>
</gene>
<keyword evidence="7 16" id="KW-0808">Transferase</keyword>
<evidence type="ECO:0000256" key="16">
    <source>
        <dbReference type="HAMAP-Rule" id="MF_00521"/>
    </source>
</evidence>
<dbReference type="EC" id="2.7.1.166" evidence="16"/>
<accession>A0A3P3QS97</accession>
<evidence type="ECO:0000256" key="12">
    <source>
        <dbReference type="ARBA" id="ARBA00023136"/>
    </source>
</evidence>
<dbReference type="SUPFAM" id="SSF56112">
    <property type="entry name" value="Protein kinase-like (PK-like)"/>
    <property type="match status" value="1"/>
</dbReference>
<dbReference type="Pfam" id="PF04413">
    <property type="entry name" value="Glycos_transf_N"/>
    <property type="match status" value="1"/>
</dbReference>
<dbReference type="GO" id="GO:0009244">
    <property type="term" value="P:lipopolysaccharide core region biosynthetic process"/>
    <property type="evidence" value="ECO:0007669"/>
    <property type="project" value="UniProtKB-UniRule"/>
</dbReference>
<dbReference type="Gene3D" id="3.40.50.2000">
    <property type="entry name" value="Glycogen Phosphorylase B"/>
    <property type="match status" value="1"/>
</dbReference>
<evidence type="ECO:0000256" key="8">
    <source>
        <dbReference type="ARBA" id="ARBA00022741"/>
    </source>
</evidence>
<dbReference type="InterPro" id="IPR007507">
    <property type="entry name" value="Glycos_transf_N"/>
</dbReference>
<protein>
    <recommendedName>
        <fullName evidence="13 16">3-deoxy-D-manno-octulosonic acid kinase</fullName>
        <shortName evidence="16">Kdo kinase</shortName>
        <ecNumber evidence="16">2.7.1.166</ecNumber>
    </recommendedName>
</protein>
<dbReference type="AlphaFoldDB" id="A0A3P3QS97"/>
<feature type="active site" evidence="16">
    <location>
        <position position="601"/>
    </location>
</feature>
<comment type="similarity">
    <text evidence="4 16">Belongs to the protein kinase superfamily. KdkA/RfaP family.</text>
</comment>
<feature type="domain" description="3-deoxy-D-manno-octulosonic-acid transferase N-terminal" evidence="21">
    <location>
        <begin position="34"/>
        <end position="216"/>
    </location>
</feature>
<comment type="pathway">
    <text evidence="2 16">Bacterial outer membrane biogenesis; LPS core biosynthesis.</text>
</comment>
<dbReference type="HAMAP" id="MF_00521">
    <property type="entry name" value="KDO_kinase"/>
    <property type="match status" value="1"/>
</dbReference>
<dbReference type="Gene3D" id="1.10.510.10">
    <property type="entry name" value="Transferase(Phosphotransferase) domain 1"/>
    <property type="match status" value="1"/>
</dbReference>
<evidence type="ECO:0000256" key="10">
    <source>
        <dbReference type="ARBA" id="ARBA00022840"/>
    </source>
</evidence>
<dbReference type="InterPro" id="IPR039901">
    <property type="entry name" value="Kdotransferase"/>
</dbReference>
<dbReference type="GO" id="GO:0005524">
    <property type="term" value="F:ATP binding"/>
    <property type="evidence" value="ECO:0007669"/>
    <property type="project" value="UniProtKB-UniRule"/>
</dbReference>
<comment type="catalytic activity">
    <reaction evidence="14 16">
        <text>an alpha-Kdo-(2-&gt;6)-lipid IVA + ATP = a 4-O-phospho-alpha-Kdo-(2-&gt;6)-lipid IVA + ADP + H(+)</text>
        <dbReference type="Rhea" id="RHEA:74271"/>
        <dbReference type="ChEBI" id="CHEBI:15378"/>
        <dbReference type="ChEBI" id="CHEBI:30616"/>
        <dbReference type="ChEBI" id="CHEBI:176428"/>
        <dbReference type="ChEBI" id="CHEBI:193140"/>
        <dbReference type="ChEBI" id="CHEBI:456216"/>
        <dbReference type="EC" id="2.7.1.166"/>
    </reaction>
</comment>
<dbReference type="NCBIfam" id="NF002475">
    <property type="entry name" value="PRK01723.1"/>
    <property type="match status" value="1"/>
</dbReference>
<comment type="subcellular location">
    <subcellularLocation>
        <location evidence="1 16">Cell inner membrane</location>
        <topology evidence="1 16">Peripheral membrane protein</topology>
        <orientation evidence="1 16">Cytoplasmic side</orientation>
    </subcellularLocation>
</comment>
<evidence type="ECO:0000313" key="22">
    <source>
        <dbReference type="EMBL" id="RRJ24151.1"/>
    </source>
</evidence>
<comment type="function">
    <text evidence="16">Catalyzes the ATP-dependent phosphorylation of the 3-deoxy-D-manno-octulosonic acid (Kdo) residue in Kdo-lipid IV(A) at the 4-OH position.</text>
</comment>
<sequence>MLGRCGYSVLLLLLTPFVLLYLLLRSRKDPAYRQRFAERFALKLPAASAKDGIVLHTVSVGEFNAAKPLIKKLLLQYPHLPLIITCTTPTASSAIQKLQAEQRELGRTVEHCYLPFDYPVLMRLWLRWMQPQLLLILETELWPNLVANCQALSIPTLIVNARLSARSAKGYRRFSALTQPMLQNISQILTQDKNSARRFLALGAKHVQVAGNLKFELDVPKSSTQLAQSLKPLLQGRTVWVAGSTHAGEDELLIQAYQQLKVQFPQLLLVLVPRHPERFDLVAQLLQQQQLKFVRRSLNGLPDASTEVWLGDSMGELLSWYQLADFVFIGGSLIERGGHNPLEAMAFGKAVLSGPYVFNFQLVFQLLQQQQAYFQVNTVVDLVSTVTQLMQQPKLAIQTGEKGLKLYQQQQGAVARIVAQVSNLLPRADIKKLNLGNRLAWFDPHFYPNFELAYFQPDHWQQQGLVTGQSKGRNTVWFVRDAEGKEAVLRHYYRGGLVGKINKDKFWPEAPGQSRAMAEFGLLWQMRLWGLPVPRPCAALYQKHGFSFGFYTYSADILIERIPGTTDLAHLLQQRPLTDTEWQQLGALIARFHQHQVYHSDLNCHNILLDSQGQFWLIDFDKCAIRTAADYPDQSWKTQNLQRLLRSLNKEQQQLPVFHWQQDQFAALELGYQQQRQKPDPIQSTN</sequence>
<name>A0A3P3QS97_9GAMM</name>
<evidence type="ECO:0000256" key="19">
    <source>
        <dbReference type="SAM" id="Phobius"/>
    </source>
</evidence>
<feature type="transmembrane region" description="Helical" evidence="19">
    <location>
        <begin position="6"/>
        <end position="24"/>
    </location>
</feature>
<evidence type="ECO:0000256" key="1">
    <source>
        <dbReference type="ARBA" id="ARBA00004515"/>
    </source>
</evidence>
<feature type="site" description="Transition state stabilizer" evidence="18">
    <location>
        <position position="214"/>
    </location>
</feature>
<dbReference type="PANTHER" id="PTHR42755">
    <property type="entry name" value="3-DEOXY-MANNO-OCTULOSONATE CYTIDYLYLTRANSFERASE"/>
    <property type="match status" value="1"/>
</dbReference>
<dbReference type="FunFam" id="3.40.50.2000:FF:000032">
    <property type="entry name" value="3-deoxy-D-manno-octulosonic acid transferase"/>
    <property type="match status" value="1"/>
</dbReference>
<dbReference type="Pfam" id="PF00534">
    <property type="entry name" value="Glycos_transf_1"/>
    <property type="match status" value="1"/>
</dbReference>
<keyword evidence="19" id="KW-1133">Transmembrane helix</keyword>
<dbReference type="Gene3D" id="3.40.50.11720">
    <property type="entry name" value="3-Deoxy-D-manno-octulosonic-acid transferase, N-terminal domain"/>
    <property type="match status" value="1"/>
</dbReference>
<dbReference type="NCBIfam" id="NF004388">
    <property type="entry name" value="PRK05749.1-4"/>
    <property type="match status" value="1"/>
</dbReference>